<evidence type="ECO:0000259" key="1">
    <source>
        <dbReference type="Pfam" id="PF00535"/>
    </source>
</evidence>
<dbReference type="GO" id="GO:0016740">
    <property type="term" value="F:transferase activity"/>
    <property type="evidence" value="ECO:0007669"/>
    <property type="project" value="UniProtKB-KW"/>
</dbReference>
<dbReference type="PANTHER" id="PTHR43179">
    <property type="entry name" value="RHAMNOSYLTRANSFERASE WBBL"/>
    <property type="match status" value="1"/>
</dbReference>
<dbReference type="KEGG" id="emv:HQR01_13520"/>
<name>A0A7D4BHL8_9SPHN</name>
<reference evidence="2 3" key="1">
    <citation type="submission" date="2020-05" db="EMBL/GenBank/DDBJ databases">
        <title>Erythrobacter mangrovi sp. nov., isolated from rhizosphere soil of mangrove plant (Kandelia candel).</title>
        <authorList>
            <person name="Ye Y.H."/>
        </authorList>
    </citation>
    <scope>NUCLEOTIDE SEQUENCE [LARGE SCALE GENOMIC DNA]</scope>
    <source>
        <strain evidence="2 3">EB310</strain>
    </source>
</reference>
<dbReference type="CDD" id="cd04186">
    <property type="entry name" value="GT_2_like_c"/>
    <property type="match status" value="1"/>
</dbReference>
<keyword evidence="3" id="KW-1185">Reference proteome</keyword>
<accession>A0A7D4BHL8</accession>
<dbReference type="PANTHER" id="PTHR43179:SF7">
    <property type="entry name" value="RHAMNOSYLTRANSFERASE WBBL"/>
    <property type="match status" value="1"/>
</dbReference>
<feature type="domain" description="Glycosyltransferase 2-like" evidence="1">
    <location>
        <begin position="287"/>
        <end position="409"/>
    </location>
</feature>
<sequence length="560" mass="60914">MPVSLPTQRGKAEECPPCHIRRGHFDRLVLFLLALRIHFDALRLAPGPYLTACKWWLLRKRVRARGQFAPLLTRSSRAYKRWVLQQAQIAVPSPPGAPVIIALVACPTGASGLEETLASLAAEGVHVLIVGDDPAADLARLADLPYWGCEAWLLPLFAGDRLAIGAARAYRAAMGEPGVTAIFADDDLSDLLGRRTAPHFKPDWNAELFRHHDYLTGACILRVGYDGLATAAEAGAGWAGALVDRAVAEGGGAVHLRQVLHHRRQRPQPCLPLPAVSIAPALPRITAIIPTRNRMDLLATCINGLAAADYPEIEAIVVDNDSDDPSTVAFLAALPGHSRPGLTIRVMRHPGTFNYSAINNRAVAEATGELLCLLNNDVEMLAPDWLAIMATQALRDEVGAVGAQLLYPDGRLQHAGVVIGVGNAAGHAHRFLKPDEEEGYFRRHALPQFVSAVTAACLVVKRERFLAVGGLDENSFAVAFNDVDLCLRLNGRGWQSFYEPRAVLVHHESVSRGPDRDPVGATRFASELAALQHRWRTDEVFDPYHHPHLSRASEQFALAI</sequence>
<evidence type="ECO:0000313" key="3">
    <source>
        <dbReference type="Proteomes" id="UP000504693"/>
    </source>
</evidence>
<protein>
    <submittedName>
        <fullName evidence="2">Glycosyltransferase</fullName>
    </submittedName>
</protein>
<dbReference type="InterPro" id="IPR029044">
    <property type="entry name" value="Nucleotide-diphossugar_trans"/>
</dbReference>
<dbReference type="EMBL" id="CP053921">
    <property type="protein sequence ID" value="QKG72302.1"/>
    <property type="molecule type" value="Genomic_DNA"/>
</dbReference>
<proteinExistence type="predicted"/>
<keyword evidence="2" id="KW-0808">Transferase</keyword>
<gene>
    <name evidence="2" type="ORF">HQR01_13520</name>
</gene>
<dbReference type="AlphaFoldDB" id="A0A7D4BHL8"/>
<dbReference type="Pfam" id="PF00535">
    <property type="entry name" value="Glycos_transf_2"/>
    <property type="match status" value="1"/>
</dbReference>
<organism evidence="2 3">
    <name type="scientific">Erythrobacter mangrovi</name>
    <dbReference type="NCBI Taxonomy" id="2739433"/>
    <lineage>
        <taxon>Bacteria</taxon>
        <taxon>Pseudomonadati</taxon>
        <taxon>Pseudomonadota</taxon>
        <taxon>Alphaproteobacteria</taxon>
        <taxon>Sphingomonadales</taxon>
        <taxon>Erythrobacteraceae</taxon>
        <taxon>Erythrobacter/Porphyrobacter group</taxon>
        <taxon>Erythrobacter</taxon>
    </lineage>
</organism>
<dbReference type="Gene3D" id="3.90.550.10">
    <property type="entry name" value="Spore Coat Polysaccharide Biosynthesis Protein SpsA, Chain A"/>
    <property type="match status" value="1"/>
</dbReference>
<evidence type="ECO:0000313" key="2">
    <source>
        <dbReference type="EMBL" id="QKG72302.1"/>
    </source>
</evidence>
<dbReference type="SUPFAM" id="SSF53448">
    <property type="entry name" value="Nucleotide-diphospho-sugar transferases"/>
    <property type="match status" value="1"/>
</dbReference>
<dbReference type="Proteomes" id="UP000504693">
    <property type="component" value="Chromosome"/>
</dbReference>
<dbReference type="InterPro" id="IPR001173">
    <property type="entry name" value="Glyco_trans_2-like"/>
</dbReference>